<dbReference type="SMART" id="SM00382">
    <property type="entry name" value="AAA"/>
    <property type="match status" value="1"/>
</dbReference>
<dbReference type="Gene3D" id="3.40.50.300">
    <property type="entry name" value="P-loop containing nucleotide triphosphate hydrolases"/>
    <property type="match status" value="1"/>
</dbReference>
<dbReference type="FunFam" id="3.40.50.300:FF:000134">
    <property type="entry name" value="Iron-enterobactin ABC transporter ATP-binding protein"/>
    <property type="match status" value="1"/>
</dbReference>
<sequence length="257" mass="29250">MLEVRDLSVRYRETIALSNISFEINRGTVVGLIGPNGAGKSTLLKSMLGLIPNQEGQVFYNQQFLKQQCQKVAYLPQRSQIDWDYPVTVWNVVMMARINHQPWWRMGGASRRSQEIVQEALARVELDNLRDRPIKQLSGGQQQRVFLARAIAQQADLLLLDEPFTAIDKKTESLMWQIYEELKQAGKTLLISCHEWGETLDRYDHLLLLNHCLIASGTPRQVLTPEHIQLAYGSPDVINLAGRSPQAATDAEEFMFC</sequence>
<dbReference type="PANTHER" id="PTHR42734:SF5">
    <property type="entry name" value="IRON TRANSPORT SYSTEM ATP-BINDING PROTEIN HI_0361-RELATED"/>
    <property type="match status" value="1"/>
</dbReference>
<dbReference type="InterPro" id="IPR050153">
    <property type="entry name" value="Metal_Ion_Import_ABC"/>
</dbReference>
<feature type="domain" description="ABC transporter" evidence="5">
    <location>
        <begin position="2"/>
        <end position="235"/>
    </location>
</feature>
<dbReference type="GO" id="GO:0016887">
    <property type="term" value="F:ATP hydrolysis activity"/>
    <property type="evidence" value="ECO:0007669"/>
    <property type="project" value="InterPro"/>
</dbReference>
<comment type="caution">
    <text evidence="6">The sequence shown here is derived from an EMBL/GenBank/DDBJ whole genome shotgun (WGS) entry which is preliminary data.</text>
</comment>
<dbReference type="PANTHER" id="PTHR42734">
    <property type="entry name" value="METAL TRANSPORT SYSTEM ATP-BINDING PROTEIN TM_0124-RELATED"/>
    <property type="match status" value="1"/>
</dbReference>
<keyword evidence="7" id="KW-1185">Reference proteome</keyword>
<dbReference type="InterPro" id="IPR027417">
    <property type="entry name" value="P-loop_NTPase"/>
</dbReference>
<dbReference type="EMBL" id="JACJPY010000049">
    <property type="protein sequence ID" value="MBD2151326.1"/>
    <property type="molecule type" value="Genomic_DNA"/>
</dbReference>
<dbReference type="CDD" id="cd03235">
    <property type="entry name" value="ABC_Metallic_Cations"/>
    <property type="match status" value="1"/>
</dbReference>
<accession>A0A926Z6M7</accession>
<reference evidence="6" key="2">
    <citation type="submission" date="2020-08" db="EMBL/GenBank/DDBJ databases">
        <authorList>
            <person name="Chen M."/>
            <person name="Teng W."/>
            <person name="Zhao L."/>
            <person name="Hu C."/>
            <person name="Zhou Y."/>
            <person name="Han B."/>
            <person name="Song L."/>
            <person name="Shu W."/>
        </authorList>
    </citation>
    <scope>NUCLEOTIDE SEQUENCE</scope>
    <source>
        <strain evidence="6">FACHB-1277</strain>
    </source>
</reference>
<evidence type="ECO:0000313" key="6">
    <source>
        <dbReference type="EMBL" id="MBD2151326.1"/>
    </source>
</evidence>
<dbReference type="InterPro" id="IPR003439">
    <property type="entry name" value="ABC_transporter-like_ATP-bd"/>
</dbReference>
<evidence type="ECO:0000256" key="3">
    <source>
        <dbReference type="ARBA" id="ARBA00022741"/>
    </source>
</evidence>
<proteinExistence type="inferred from homology"/>
<dbReference type="RefSeq" id="WP_190351744.1">
    <property type="nucleotide sequence ID" value="NZ_JACJPY010000049.1"/>
</dbReference>
<evidence type="ECO:0000256" key="1">
    <source>
        <dbReference type="ARBA" id="ARBA00005417"/>
    </source>
</evidence>
<dbReference type="PROSITE" id="PS50893">
    <property type="entry name" value="ABC_TRANSPORTER_2"/>
    <property type="match status" value="1"/>
</dbReference>
<gene>
    <name evidence="6" type="ORF">H6F44_14520</name>
</gene>
<dbReference type="InterPro" id="IPR003593">
    <property type="entry name" value="AAA+_ATPase"/>
</dbReference>
<dbReference type="PROSITE" id="PS00211">
    <property type="entry name" value="ABC_TRANSPORTER_1"/>
    <property type="match status" value="1"/>
</dbReference>
<reference evidence="6" key="1">
    <citation type="journal article" date="2015" name="ISME J.">
        <title>Draft Genome Sequence of Streptomyces incarnatus NRRL8089, which Produces the Nucleoside Antibiotic Sinefungin.</title>
        <authorList>
            <person name="Oshima K."/>
            <person name="Hattori M."/>
            <person name="Shimizu H."/>
            <person name="Fukuda K."/>
            <person name="Nemoto M."/>
            <person name="Inagaki K."/>
            <person name="Tamura T."/>
        </authorList>
    </citation>
    <scope>NUCLEOTIDE SEQUENCE</scope>
    <source>
        <strain evidence="6">FACHB-1277</strain>
    </source>
</reference>
<dbReference type="InterPro" id="IPR017871">
    <property type="entry name" value="ABC_transporter-like_CS"/>
</dbReference>
<evidence type="ECO:0000256" key="2">
    <source>
        <dbReference type="ARBA" id="ARBA00022448"/>
    </source>
</evidence>
<comment type="similarity">
    <text evidence="1">Belongs to the ABC transporter superfamily.</text>
</comment>
<dbReference type="AlphaFoldDB" id="A0A926Z6M7"/>
<name>A0A926Z6M7_9CYAN</name>
<evidence type="ECO:0000313" key="7">
    <source>
        <dbReference type="Proteomes" id="UP000631421"/>
    </source>
</evidence>
<evidence type="ECO:0000259" key="5">
    <source>
        <dbReference type="PROSITE" id="PS50893"/>
    </source>
</evidence>
<dbReference type="Pfam" id="PF00005">
    <property type="entry name" value="ABC_tran"/>
    <property type="match status" value="1"/>
</dbReference>
<keyword evidence="4 6" id="KW-0067">ATP-binding</keyword>
<evidence type="ECO:0000256" key="4">
    <source>
        <dbReference type="ARBA" id="ARBA00022840"/>
    </source>
</evidence>
<dbReference type="GO" id="GO:0005524">
    <property type="term" value="F:ATP binding"/>
    <property type="evidence" value="ECO:0007669"/>
    <property type="project" value="UniProtKB-KW"/>
</dbReference>
<dbReference type="SUPFAM" id="SSF52540">
    <property type="entry name" value="P-loop containing nucleoside triphosphate hydrolases"/>
    <property type="match status" value="1"/>
</dbReference>
<organism evidence="6 7">
    <name type="scientific">Pseudanabaena cinerea FACHB-1277</name>
    <dbReference type="NCBI Taxonomy" id="2949581"/>
    <lineage>
        <taxon>Bacteria</taxon>
        <taxon>Bacillati</taxon>
        <taxon>Cyanobacteriota</taxon>
        <taxon>Cyanophyceae</taxon>
        <taxon>Pseudanabaenales</taxon>
        <taxon>Pseudanabaenaceae</taxon>
        <taxon>Pseudanabaena</taxon>
        <taxon>Pseudanabaena cinerea</taxon>
    </lineage>
</organism>
<keyword evidence="2" id="KW-0813">Transport</keyword>
<keyword evidence="3" id="KW-0547">Nucleotide-binding</keyword>
<protein>
    <submittedName>
        <fullName evidence="6">Metal ABC transporter ATP-binding protein</fullName>
    </submittedName>
</protein>
<dbReference type="Proteomes" id="UP000631421">
    <property type="component" value="Unassembled WGS sequence"/>
</dbReference>